<name>A0AAV5LXR5_9ROSI</name>
<evidence type="ECO:0000313" key="3">
    <source>
        <dbReference type="Proteomes" id="UP001054252"/>
    </source>
</evidence>
<feature type="compositionally biased region" description="Polar residues" evidence="1">
    <location>
        <begin position="272"/>
        <end position="289"/>
    </location>
</feature>
<comment type="caution">
    <text evidence="2">The sequence shown here is derived from an EMBL/GenBank/DDBJ whole genome shotgun (WGS) entry which is preliminary data.</text>
</comment>
<proteinExistence type="predicted"/>
<feature type="region of interest" description="Disordered" evidence="1">
    <location>
        <begin position="272"/>
        <end position="304"/>
    </location>
</feature>
<dbReference type="EMBL" id="BPVZ01000154">
    <property type="protein sequence ID" value="GKV41968.1"/>
    <property type="molecule type" value="Genomic_DNA"/>
</dbReference>
<keyword evidence="3" id="KW-1185">Reference proteome</keyword>
<protein>
    <submittedName>
        <fullName evidence="2">Uncharacterized protein</fullName>
    </submittedName>
</protein>
<accession>A0AAV5LXR5</accession>
<dbReference type="AlphaFoldDB" id="A0AAV5LXR5"/>
<evidence type="ECO:0000256" key="1">
    <source>
        <dbReference type="SAM" id="MobiDB-lite"/>
    </source>
</evidence>
<dbReference type="Proteomes" id="UP001054252">
    <property type="component" value="Unassembled WGS sequence"/>
</dbReference>
<organism evidence="2 3">
    <name type="scientific">Rubroshorea leprosula</name>
    <dbReference type="NCBI Taxonomy" id="152421"/>
    <lineage>
        <taxon>Eukaryota</taxon>
        <taxon>Viridiplantae</taxon>
        <taxon>Streptophyta</taxon>
        <taxon>Embryophyta</taxon>
        <taxon>Tracheophyta</taxon>
        <taxon>Spermatophyta</taxon>
        <taxon>Magnoliopsida</taxon>
        <taxon>eudicotyledons</taxon>
        <taxon>Gunneridae</taxon>
        <taxon>Pentapetalae</taxon>
        <taxon>rosids</taxon>
        <taxon>malvids</taxon>
        <taxon>Malvales</taxon>
        <taxon>Dipterocarpaceae</taxon>
        <taxon>Rubroshorea</taxon>
    </lineage>
</organism>
<sequence>MDKGDDAPADSSQRKVLSLNRRGTFSHERFGRTTTVIWKYLYDEPVLFWSSWLEEKKRVAWKNFQRTYYWEEDDARVYKIWRLHCRNRFRDELHRARKAWVREKKLPEFMHKDTFKILLAKWMSPKYIALQERGRQNRSKGDRVTHTTGCLSIGIHEDQLAEQTYNNAHQKYVEKHGPNKDSWPEWDPLIWKEVVGPPKKGQMRGMSTLQDPTEHGIPWRRYDMKMTKRVQTEVAARIHTEVSQRISKMEASFERRFQEHMRLLSQQYSMNATQPQTGYPSSAPPQTVDPSFEGFRPDHFPPHS</sequence>
<gene>
    <name evidence="2" type="ORF">SLEP1_g49433</name>
</gene>
<evidence type="ECO:0000313" key="2">
    <source>
        <dbReference type="EMBL" id="GKV41968.1"/>
    </source>
</evidence>
<reference evidence="2 3" key="1">
    <citation type="journal article" date="2021" name="Commun. Biol.">
        <title>The genome of Shorea leprosula (Dipterocarpaceae) highlights the ecological relevance of drought in aseasonal tropical rainforests.</title>
        <authorList>
            <person name="Ng K.K.S."/>
            <person name="Kobayashi M.J."/>
            <person name="Fawcett J.A."/>
            <person name="Hatakeyama M."/>
            <person name="Paape T."/>
            <person name="Ng C.H."/>
            <person name="Ang C.C."/>
            <person name="Tnah L.H."/>
            <person name="Lee C.T."/>
            <person name="Nishiyama T."/>
            <person name="Sese J."/>
            <person name="O'Brien M.J."/>
            <person name="Copetti D."/>
            <person name="Mohd Noor M.I."/>
            <person name="Ong R.C."/>
            <person name="Putra M."/>
            <person name="Sireger I.Z."/>
            <person name="Indrioko S."/>
            <person name="Kosugi Y."/>
            <person name="Izuno A."/>
            <person name="Isagi Y."/>
            <person name="Lee S.L."/>
            <person name="Shimizu K.K."/>
        </authorList>
    </citation>
    <scope>NUCLEOTIDE SEQUENCE [LARGE SCALE GENOMIC DNA]</scope>
    <source>
        <strain evidence="2">214</strain>
    </source>
</reference>
<feature type="compositionally biased region" description="Basic and acidic residues" evidence="1">
    <location>
        <begin position="295"/>
        <end position="304"/>
    </location>
</feature>